<keyword evidence="2" id="KW-1185">Reference proteome</keyword>
<protein>
    <submittedName>
        <fullName evidence="1">Uncharacterized protein</fullName>
    </submittedName>
</protein>
<dbReference type="EMBL" id="JASBWR010000024">
    <property type="protein sequence ID" value="KAJ9107801.1"/>
    <property type="molecule type" value="Genomic_DNA"/>
</dbReference>
<proteinExistence type="predicted"/>
<organism evidence="1 2">
    <name type="scientific">Naganishia cerealis</name>
    <dbReference type="NCBI Taxonomy" id="610337"/>
    <lineage>
        <taxon>Eukaryota</taxon>
        <taxon>Fungi</taxon>
        <taxon>Dikarya</taxon>
        <taxon>Basidiomycota</taxon>
        <taxon>Agaricomycotina</taxon>
        <taxon>Tremellomycetes</taxon>
        <taxon>Filobasidiales</taxon>
        <taxon>Filobasidiaceae</taxon>
        <taxon>Naganishia</taxon>
    </lineage>
</organism>
<evidence type="ECO:0000313" key="1">
    <source>
        <dbReference type="EMBL" id="KAJ9107801.1"/>
    </source>
</evidence>
<comment type="caution">
    <text evidence="1">The sequence shown here is derived from an EMBL/GenBank/DDBJ whole genome shotgun (WGS) entry which is preliminary data.</text>
</comment>
<accession>A0ACC2WAC7</accession>
<sequence length="280" mass="30779">MPLFDKLKAKLDSNRGSSSSSFANNAACTLPLGPESVIRYRQQRGVNLGSLSTIASMRKSSCLCTTFIGAWFVNERWLATDPYTNVPNLPPNAFAGASDHDIAIAPDAKGRMEHHWDSWITDQDWKWLVEHGFNSVRIPIGYYHLVSAVPDVVKGTDFEQVAGVFEGAWARIQKAIDVAGGYGLGVLLDLHCAAGGQNKDAHCGVSTGKVDLWKRKSNLESTTLALNFLAQQYANVPHVVGLELLNEPANDCHNGKLPRWYQDTINNIRKSVPPDFPLYG</sequence>
<gene>
    <name evidence="1" type="ORF">QFC19_002706</name>
</gene>
<reference evidence="1" key="1">
    <citation type="submission" date="2023-04" db="EMBL/GenBank/DDBJ databases">
        <title>Draft Genome sequencing of Naganishia species isolated from polar environments using Oxford Nanopore Technology.</title>
        <authorList>
            <person name="Leo P."/>
            <person name="Venkateswaran K."/>
        </authorList>
    </citation>
    <scope>NUCLEOTIDE SEQUENCE</scope>
    <source>
        <strain evidence="1">MNA-CCFEE 5261</strain>
    </source>
</reference>
<dbReference type="Proteomes" id="UP001241377">
    <property type="component" value="Unassembled WGS sequence"/>
</dbReference>
<evidence type="ECO:0000313" key="2">
    <source>
        <dbReference type="Proteomes" id="UP001241377"/>
    </source>
</evidence>
<name>A0ACC2WAC7_9TREE</name>